<dbReference type="EMBL" id="JALP01000026">
    <property type="protein sequence ID" value="THG92050.1"/>
    <property type="molecule type" value="Genomic_DNA"/>
</dbReference>
<sequence>MEETISLQDIFSTLKRRLKLLIIIPLIALVISGLVSYFLLTPIYESSTQILVTQTTNENITQQDIRTNIEVINTYNDIIKSPAILDLVVAELNLDMSTSSLNSLISVSSQNNSQVVTLSVEHENPAAAANIANTTALVFQEKIVDLMNVDNVNVLSPAVVSDSPSPIKPNPTLNMAIALVVGLMAAVGLAFLLEYLDPTIKSEEELEKLLGLPLLGVVPNMDAELQGKQKS</sequence>
<name>A0A094WIM7_ALKAL</name>
<dbReference type="Proteomes" id="UP000297014">
    <property type="component" value="Unassembled WGS sequence"/>
</dbReference>
<keyword evidence="6 7" id="KW-0472">Membrane</keyword>
<evidence type="ECO:0000256" key="6">
    <source>
        <dbReference type="ARBA" id="ARBA00023136"/>
    </source>
</evidence>
<dbReference type="eggNOG" id="COG3944">
    <property type="taxonomic scope" value="Bacteria"/>
</dbReference>
<organism evidence="10 12">
    <name type="scientific">Alkalihalobacillus alcalophilus ATCC 27647 = CGMCC 1.3604</name>
    <dbReference type="NCBI Taxonomy" id="1218173"/>
    <lineage>
        <taxon>Bacteria</taxon>
        <taxon>Bacillati</taxon>
        <taxon>Bacillota</taxon>
        <taxon>Bacilli</taxon>
        <taxon>Bacillales</taxon>
        <taxon>Bacillaceae</taxon>
        <taxon>Alkalihalobacillus</taxon>
    </lineage>
</organism>
<dbReference type="InterPro" id="IPR003856">
    <property type="entry name" value="LPS_length_determ_N"/>
</dbReference>
<evidence type="ECO:0000313" key="13">
    <source>
        <dbReference type="Proteomes" id="UP000297014"/>
    </source>
</evidence>
<dbReference type="OrthoDB" id="2360475at2"/>
<dbReference type="STRING" id="1218173.BALCAV_0220410"/>
<dbReference type="Proteomes" id="UP000002754">
    <property type="component" value="Unassembled WGS sequence"/>
</dbReference>
<reference evidence="10 12" key="1">
    <citation type="journal article" date="2014" name="Genome Announc.">
        <title>Draft Genome Sequence of Bacillus alcalophilus AV1934, a Classic Alkaliphile Isolated from Human Feces in 1934.</title>
        <authorList>
            <person name="Attie O."/>
            <person name="Jayaprakash A."/>
            <person name="Shah H."/>
            <person name="Paulsen I.T."/>
            <person name="Morino M."/>
            <person name="Takahashi Y."/>
            <person name="Narumi I."/>
            <person name="Sachidanandam R."/>
            <person name="Satoh K."/>
            <person name="Ito M."/>
            <person name="Krulwich T.A."/>
        </authorList>
    </citation>
    <scope>NUCLEOTIDE SEQUENCE [LARGE SCALE GENOMIC DNA]</scope>
    <source>
        <strain evidence="10 12">AV1934</strain>
    </source>
</reference>
<feature type="transmembrane region" description="Helical" evidence="7">
    <location>
        <begin position="20"/>
        <end position="40"/>
    </location>
</feature>
<evidence type="ECO:0000259" key="9">
    <source>
        <dbReference type="Pfam" id="PF13807"/>
    </source>
</evidence>
<protein>
    <submittedName>
        <fullName evidence="10">Capsular biosynthesis protein</fullName>
    </submittedName>
    <submittedName>
        <fullName evidence="11">Capsular polysaccharide biosynthesis protein</fullName>
    </submittedName>
</protein>
<accession>A0A094WIM7</accession>
<dbReference type="InterPro" id="IPR032807">
    <property type="entry name" value="GNVR"/>
</dbReference>
<evidence type="ECO:0000256" key="5">
    <source>
        <dbReference type="ARBA" id="ARBA00022989"/>
    </source>
</evidence>
<dbReference type="Pfam" id="PF13807">
    <property type="entry name" value="GNVR"/>
    <property type="match status" value="1"/>
</dbReference>
<keyword evidence="12" id="KW-1185">Reference proteome</keyword>
<reference evidence="11 13" key="2">
    <citation type="submission" date="2014-01" db="EMBL/GenBank/DDBJ databases">
        <title>Draft genome sequencing of Bacillus alcalophilus CGMCC 1.3604.</title>
        <authorList>
            <person name="Yang J."/>
            <person name="Diao L."/>
            <person name="Yang S."/>
        </authorList>
    </citation>
    <scope>NUCLEOTIDE SEQUENCE [LARGE SCALE GENOMIC DNA]</scope>
    <source>
        <strain evidence="11 13">CGMCC 1.3604</strain>
    </source>
</reference>
<feature type="domain" description="Polysaccharide chain length determinant N-terminal" evidence="8">
    <location>
        <begin position="3"/>
        <end position="92"/>
    </location>
</feature>
<dbReference type="GO" id="GO:0004713">
    <property type="term" value="F:protein tyrosine kinase activity"/>
    <property type="evidence" value="ECO:0007669"/>
    <property type="project" value="TreeGrafter"/>
</dbReference>
<evidence type="ECO:0000313" key="12">
    <source>
        <dbReference type="Proteomes" id="UP000002754"/>
    </source>
</evidence>
<comment type="caution">
    <text evidence="10">The sequence shown here is derived from an EMBL/GenBank/DDBJ whole genome shotgun (WGS) entry which is preliminary data.</text>
</comment>
<keyword evidence="4 7" id="KW-0812">Transmembrane</keyword>
<evidence type="ECO:0000256" key="2">
    <source>
        <dbReference type="ARBA" id="ARBA00006683"/>
    </source>
</evidence>
<dbReference type="AlphaFoldDB" id="A0A094WIM7"/>
<feature type="domain" description="Tyrosine-protein kinase G-rich" evidence="9">
    <location>
        <begin position="140"/>
        <end position="192"/>
    </location>
</feature>
<proteinExistence type="inferred from homology"/>
<evidence type="ECO:0000256" key="4">
    <source>
        <dbReference type="ARBA" id="ARBA00022692"/>
    </source>
</evidence>
<dbReference type="PANTHER" id="PTHR32309">
    <property type="entry name" value="TYROSINE-PROTEIN KINASE"/>
    <property type="match status" value="1"/>
</dbReference>
<dbReference type="EMBL" id="ALPT02000105">
    <property type="protein sequence ID" value="KGA95768.1"/>
    <property type="molecule type" value="Genomic_DNA"/>
</dbReference>
<comment type="subcellular location">
    <subcellularLocation>
        <location evidence="1">Cell membrane</location>
        <topology evidence="1">Multi-pass membrane protein</topology>
    </subcellularLocation>
</comment>
<comment type="similarity">
    <text evidence="2">Belongs to the CpsC/CapA family.</text>
</comment>
<dbReference type="GO" id="GO:0005886">
    <property type="term" value="C:plasma membrane"/>
    <property type="evidence" value="ECO:0007669"/>
    <property type="project" value="UniProtKB-SubCell"/>
</dbReference>
<dbReference type="InterPro" id="IPR050445">
    <property type="entry name" value="Bact_polysacc_biosynth/exp"/>
</dbReference>
<evidence type="ECO:0000256" key="3">
    <source>
        <dbReference type="ARBA" id="ARBA00022475"/>
    </source>
</evidence>
<dbReference type="PANTHER" id="PTHR32309:SF13">
    <property type="entry name" value="FERRIC ENTEROBACTIN TRANSPORT PROTEIN FEPE"/>
    <property type="match status" value="1"/>
</dbReference>
<feature type="transmembrane region" description="Helical" evidence="7">
    <location>
        <begin position="173"/>
        <end position="193"/>
    </location>
</feature>
<keyword evidence="3" id="KW-1003">Cell membrane</keyword>
<evidence type="ECO:0000313" key="11">
    <source>
        <dbReference type="EMBL" id="THG92050.1"/>
    </source>
</evidence>
<gene>
    <name evidence="11" type="ORF">AJ85_18765</name>
    <name evidence="10" type="ORF">BALCAV_0220410</name>
</gene>
<dbReference type="Pfam" id="PF02706">
    <property type="entry name" value="Wzz"/>
    <property type="match status" value="1"/>
</dbReference>
<evidence type="ECO:0000256" key="1">
    <source>
        <dbReference type="ARBA" id="ARBA00004651"/>
    </source>
</evidence>
<dbReference type="RefSeq" id="WP_003322701.1">
    <property type="nucleotide sequence ID" value="NZ_ALPT02000105.1"/>
</dbReference>
<keyword evidence="5 7" id="KW-1133">Transmembrane helix</keyword>
<evidence type="ECO:0000313" key="10">
    <source>
        <dbReference type="EMBL" id="KGA95768.1"/>
    </source>
</evidence>
<evidence type="ECO:0000256" key="7">
    <source>
        <dbReference type="SAM" id="Phobius"/>
    </source>
</evidence>
<evidence type="ECO:0000259" key="8">
    <source>
        <dbReference type="Pfam" id="PF02706"/>
    </source>
</evidence>